<keyword evidence="5" id="KW-0812">Transmembrane</keyword>
<dbReference type="InterPro" id="IPR003406">
    <property type="entry name" value="Glyco_trans_14"/>
</dbReference>
<evidence type="ECO:0000313" key="15">
    <source>
        <dbReference type="EMBL" id="OWJ84057.1"/>
    </source>
</evidence>
<keyword evidence="12" id="KW-1015">Disulfide bond</keyword>
<organism evidence="15 16">
    <name type="scientific">Haematobacter missouriensis</name>
    <dbReference type="NCBI Taxonomy" id="366616"/>
    <lineage>
        <taxon>Bacteria</taxon>
        <taxon>Pseudomonadati</taxon>
        <taxon>Pseudomonadota</taxon>
        <taxon>Alphaproteobacteria</taxon>
        <taxon>Rhodobacterales</taxon>
        <taxon>Paracoccaceae</taxon>
        <taxon>Haematobacter</taxon>
    </lineage>
</organism>
<evidence type="ECO:0000256" key="1">
    <source>
        <dbReference type="ARBA" id="ARBA00004323"/>
    </source>
</evidence>
<comment type="caution">
    <text evidence="15">The sequence shown here is derived from an EMBL/GenBank/DDBJ whole genome shotgun (WGS) entry which is preliminary data.</text>
</comment>
<gene>
    <name evidence="15" type="ORF">CDV52_09195</name>
</gene>
<dbReference type="GO" id="GO:0015012">
    <property type="term" value="P:heparan sulfate proteoglycan biosynthetic process"/>
    <property type="evidence" value="ECO:0007669"/>
    <property type="project" value="TreeGrafter"/>
</dbReference>
<keyword evidence="4" id="KW-0808">Transferase</keyword>
<keyword evidence="9" id="KW-1133">Transmembrane helix</keyword>
<keyword evidence="13" id="KW-0325">Glycoprotein</keyword>
<keyword evidence="7" id="KW-0256">Endoplasmic reticulum</keyword>
<accession>A0A212ARA9</accession>
<dbReference type="GO" id="GO:0016020">
    <property type="term" value="C:membrane"/>
    <property type="evidence" value="ECO:0007669"/>
    <property type="project" value="InterPro"/>
</dbReference>
<evidence type="ECO:0000256" key="11">
    <source>
        <dbReference type="ARBA" id="ARBA00023136"/>
    </source>
</evidence>
<reference evidence="15 16" key="1">
    <citation type="submission" date="2016-11" db="EMBL/GenBank/DDBJ databases">
        <title>Comparison of Traditional DNA-DNA Hybridization with In Silico Genomic Analysis.</title>
        <authorList>
            <person name="Nicholson A.C."/>
            <person name="Sammons S."/>
            <person name="Humrighouse B.W."/>
            <person name="Graziano J."/>
            <person name="Lasker B."/>
            <person name="Whitney A.M."/>
            <person name="Mcquiston J.R."/>
        </authorList>
    </citation>
    <scope>NUCLEOTIDE SEQUENCE [LARGE SCALE GENOMIC DNA]</scope>
    <source>
        <strain evidence="15 16">H2381</strain>
    </source>
</reference>
<protein>
    <recommendedName>
        <fullName evidence="14">Peptide O-xylosyltransferase</fullName>
    </recommendedName>
</protein>
<sequence>MVLNNYDISRENDLRNPRYKIAFLILAHADPVHLSKLVAALSPHDVYIHWDLKSGLPPFIPEAVFVSYRKAVFWAGFSVVEATISLIKEALRREPSKLVLLSGSCFPIRPMKDLEDLFAKDNGKNYINAVEVDQSDHLRGLVSRWCYKDGIFPDFVKRTKSILGLERFIRAALNTGMAIFPHRRPKEKLYHGSQFWAVTPELAEVFVQNFERNRDLVSFYRRTFASDEQFFQTVARNSEHSSSCGIATPFTKRGVFLTANLHIIDPSLAKWFGESPSDFSVINNSDKYFVRKIRSGKGDAFVDRISKDIFGK</sequence>
<dbReference type="RefSeq" id="WP_088233610.1">
    <property type="nucleotide sequence ID" value="NZ_NIPX01000010.1"/>
</dbReference>
<evidence type="ECO:0000256" key="3">
    <source>
        <dbReference type="ARBA" id="ARBA00022676"/>
    </source>
</evidence>
<dbReference type="GO" id="GO:0050650">
    <property type="term" value="P:chondroitin sulfate proteoglycan biosynthetic process"/>
    <property type="evidence" value="ECO:0007669"/>
    <property type="project" value="TreeGrafter"/>
</dbReference>
<dbReference type="AlphaFoldDB" id="A0A212ARA9"/>
<evidence type="ECO:0000256" key="5">
    <source>
        <dbReference type="ARBA" id="ARBA00022692"/>
    </source>
</evidence>
<evidence type="ECO:0000313" key="16">
    <source>
        <dbReference type="Proteomes" id="UP000196640"/>
    </source>
</evidence>
<dbReference type="OrthoDB" id="7943907at2"/>
<dbReference type="EMBL" id="NIPX01000010">
    <property type="protein sequence ID" value="OWJ84057.1"/>
    <property type="molecule type" value="Genomic_DNA"/>
</dbReference>
<evidence type="ECO:0000256" key="6">
    <source>
        <dbReference type="ARBA" id="ARBA00022723"/>
    </source>
</evidence>
<evidence type="ECO:0000256" key="10">
    <source>
        <dbReference type="ARBA" id="ARBA00023034"/>
    </source>
</evidence>
<evidence type="ECO:0000256" key="13">
    <source>
        <dbReference type="ARBA" id="ARBA00023180"/>
    </source>
</evidence>
<keyword evidence="8" id="KW-0735">Signal-anchor</keyword>
<evidence type="ECO:0000256" key="7">
    <source>
        <dbReference type="ARBA" id="ARBA00022824"/>
    </source>
</evidence>
<dbReference type="PANTHER" id="PTHR46025:SF3">
    <property type="entry name" value="XYLOSYLTRANSFERASE OXT"/>
    <property type="match status" value="1"/>
</dbReference>
<keyword evidence="3" id="KW-0328">Glycosyltransferase</keyword>
<dbReference type="PANTHER" id="PTHR46025">
    <property type="entry name" value="XYLOSYLTRANSFERASE OXT"/>
    <property type="match status" value="1"/>
</dbReference>
<comment type="subcellular location">
    <subcellularLocation>
        <location evidence="2">Endoplasmic reticulum membrane</location>
        <topology evidence="2">Single-pass type II membrane protein</topology>
    </subcellularLocation>
    <subcellularLocation>
        <location evidence="1">Golgi apparatus membrane</location>
        <topology evidence="1">Single-pass type II membrane protein</topology>
    </subcellularLocation>
</comment>
<proteinExistence type="predicted"/>
<keyword evidence="10" id="KW-0333">Golgi apparatus</keyword>
<dbReference type="GO" id="GO:0030158">
    <property type="term" value="F:protein xylosyltransferase activity"/>
    <property type="evidence" value="ECO:0007669"/>
    <property type="project" value="InterPro"/>
</dbReference>
<evidence type="ECO:0000256" key="2">
    <source>
        <dbReference type="ARBA" id="ARBA00004648"/>
    </source>
</evidence>
<name>A0A212ARA9_9RHOB</name>
<dbReference type="Proteomes" id="UP000196640">
    <property type="component" value="Unassembled WGS sequence"/>
</dbReference>
<evidence type="ECO:0000256" key="14">
    <source>
        <dbReference type="ARBA" id="ARBA00042865"/>
    </source>
</evidence>
<evidence type="ECO:0000256" key="9">
    <source>
        <dbReference type="ARBA" id="ARBA00022989"/>
    </source>
</evidence>
<evidence type="ECO:0000256" key="4">
    <source>
        <dbReference type="ARBA" id="ARBA00022679"/>
    </source>
</evidence>
<dbReference type="InterPro" id="IPR043538">
    <property type="entry name" value="XYLT"/>
</dbReference>
<dbReference type="Pfam" id="PF02485">
    <property type="entry name" value="Branch"/>
    <property type="match status" value="1"/>
</dbReference>
<evidence type="ECO:0000256" key="12">
    <source>
        <dbReference type="ARBA" id="ARBA00023157"/>
    </source>
</evidence>
<keyword evidence="11" id="KW-0472">Membrane</keyword>
<dbReference type="GO" id="GO:0046872">
    <property type="term" value="F:metal ion binding"/>
    <property type="evidence" value="ECO:0007669"/>
    <property type="project" value="UniProtKB-KW"/>
</dbReference>
<evidence type="ECO:0000256" key="8">
    <source>
        <dbReference type="ARBA" id="ARBA00022968"/>
    </source>
</evidence>
<keyword evidence="6" id="KW-0479">Metal-binding</keyword>